<comment type="caution">
    <text evidence="2">The sequence shown here is derived from an EMBL/GenBank/DDBJ whole genome shotgun (WGS) entry which is preliminary data.</text>
</comment>
<dbReference type="EMBL" id="JABAYA010000158">
    <property type="protein sequence ID" value="KAF7723255.1"/>
    <property type="molecule type" value="Genomic_DNA"/>
</dbReference>
<dbReference type="Proteomes" id="UP000605846">
    <property type="component" value="Unassembled WGS sequence"/>
</dbReference>
<dbReference type="AlphaFoldDB" id="A0A8H7BP05"/>
<evidence type="ECO:0000313" key="2">
    <source>
        <dbReference type="EMBL" id="KAF7723255.1"/>
    </source>
</evidence>
<proteinExistence type="predicted"/>
<evidence type="ECO:0000313" key="3">
    <source>
        <dbReference type="Proteomes" id="UP000605846"/>
    </source>
</evidence>
<sequence length="164" mass="19293">MASGTEKDYPLPGAYCSRRSSYENEPAALSLSIMSPVFFPSHGDCIMVKRRRNSSRRLPGAWVEEDEDVYDRSNIHLDELRQTIATLRKETQQLEETDVLLKKSIQIVARKRQLVKHRRRKQSQWVWCDDQQTTDEENDEDYLGMHDDQRVPPADVLLDDWEWV</sequence>
<gene>
    <name evidence="2" type="ORF">EC973_002148</name>
</gene>
<dbReference type="OrthoDB" id="2268044at2759"/>
<keyword evidence="1" id="KW-0175">Coiled coil</keyword>
<feature type="coiled-coil region" evidence="1">
    <location>
        <begin position="70"/>
        <end position="97"/>
    </location>
</feature>
<name>A0A8H7BP05_9FUNG</name>
<evidence type="ECO:0000256" key="1">
    <source>
        <dbReference type="SAM" id="Coils"/>
    </source>
</evidence>
<reference evidence="2" key="1">
    <citation type="submission" date="2020-01" db="EMBL/GenBank/DDBJ databases">
        <title>Genome Sequencing of Three Apophysomyces-Like Fungal Strains Confirms a Novel Fungal Genus in the Mucoromycota with divergent Burkholderia-like Endosymbiotic Bacteria.</title>
        <authorList>
            <person name="Stajich J.E."/>
            <person name="Macias A.M."/>
            <person name="Carter-House D."/>
            <person name="Lovett B."/>
            <person name="Kasson L.R."/>
            <person name="Berry K."/>
            <person name="Grigoriev I."/>
            <person name="Chang Y."/>
            <person name="Spatafora J."/>
            <person name="Kasson M.T."/>
        </authorList>
    </citation>
    <scope>NUCLEOTIDE SEQUENCE</scope>
    <source>
        <strain evidence="2">NRRL A-21654</strain>
    </source>
</reference>
<accession>A0A8H7BP05</accession>
<protein>
    <submittedName>
        <fullName evidence="2">Uncharacterized protein</fullName>
    </submittedName>
</protein>
<keyword evidence="3" id="KW-1185">Reference proteome</keyword>
<organism evidence="2 3">
    <name type="scientific">Apophysomyces ossiformis</name>
    <dbReference type="NCBI Taxonomy" id="679940"/>
    <lineage>
        <taxon>Eukaryota</taxon>
        <taxon>Fungi</taxon>
        <taxon>Fungi incertae sedis</taxon>
        <taxon>Mucoromycota</taxon>
        <taxon>Mucoromycotina</taxon>
        <taxon>Mucoromycetes</taxon>
        <taxon>Mucorales</taxon>
        <taxon>Mucorineae</taxon>
        <taxon>Mucoraceae</taxon>
        <taxon>Apophysomyces</taxon>
    </lineage>
</organism>